<dbReference type="PANTHER" id="PTHR10902">
    <property type="entry name" value="60S RIBOSOMAL PROTEIN L35A"/>
    <property type="match status" value="1"/>
</dbReference>
<evidence type="ECO:0000256" key="5">
    <source>
        <dbReference type="ARBA" id="ARBA00035530"/>
    </source>
</evidence>
<name>A0A9P0WWN5_PIEBR</name>
<keyword evidence="3" id="KW-0687">Ribonucleoprotein</keyword>
<dbReference type="InterPro" id="IPR009000">
    <property type="entry name" value="Transl_B-barrel_sf"/>
</dbReference>
<evidence type="ECO:0000256" key="3">
    <source>
        <dbReference type="ARBA" id="ARBA00023274"/>
    </source>
</evidence>
<dbReference type="Proteomes" id="UP001152562">
    <property type="component" value="Unassembled WGS sequence"/>
</dbReference>
<dbReference type="AlphaFoldDB" id="A0A9P0WWN5"/>
<evidence type="ECO:0000256" key="1">
    <source>
        <dbReference type="ARBA" id="ARBA00009269"/>
    </source>
</evidence>
<dbReference type="GO" id="GO:1990904">
    <property type="term" value="C:ribonucleoprotein complex"/>
    <property type="evidence" value="ECO:0007669"/>
    <property type="project" value="UniProtKB-KW"/>
</dbReference>
<feature type="region of interest" description="Disordered" evidence="6">
    <location>
        <begin position="32"/>
        <end position="62"/>
    </location>
</feature>
<evidence type="ECO:0000313" key="8">
    <source>
        <dbReference type="Proteomes" id="UP001152562"/>
    </source>
</evidence>
<dbReference type="EMBL" id="CALOZG010000001">
    <property type="protein sequence ID" value="CAH3864245.1"/>
    <property type="molecule type" value="Genomic_DNA"/>
</dbReference>
<keyword evidence="2" id="KW-0689">Ribosomal protein</keyword>
<gene>
    <name evidence="7" type="ORF">PIBRA_LOCUS491</name>
</gene>
<evidence type="ECO:0000256" key="2">
    <source>
        <dbReference type="ARBA" id="ARBA00022980"/>
    </source>
</evidence>
<sequence>MERIKSMLPYNSHDYNISCFRRNSQVFGMADAPTTAPKAKAPKTKAPKEKAAKDAPAAPAESQKVVRKVSKARHGRLYAKAVFTGYKRGLRNQHENTALLKIEGARSKDDALFYAGKKCVYVYRAKKRTPIAGGPRGIKTKLRAIWGKVTRPHGNSGSVRARFKSNLPAQAMGHRIRVMLYPSRI</sequence>
<dbReference type="GO" id="GO:0005840">
    <property type="term" value="C:ribosome"/>
    <property type="evidence" value="ECO:0007669"/>
    <property type="project" value="UniProtKB-KW"/>
</dbReference>
<dbReference type="InterPro" id="IPR001780">
    <property type="entry name" value="Ribosomal_eL33"/>
</dbReference>
<evidence type="ECO:0000256" key="4">
    <source>
        <dbReference type="ARBA" id="ARBA00035228"/>
    </source>
</evidence>
<dbReference type="SUPFAM" id="SSF50447">
    <property type="entry name" value="Translation proteins"/>
    <property type="match status" value="1"/>
</dbReference>
<dbReference type="GO" id="GO:0006412">
    <property type="term" value="P:translation"/>
    <property type="evidence" value="ECO:0007669"/>
    <property type="project" value="InterPro"/>
</dbReference>
<accession>A0A9P0WWN5</accession>
<dbReference type="GO" id="GO:0003735">
    <property type="term" value="F:structural constituent of ribosome"/>
    <property type="evidence" value="ECO:0007669"/>
    <property type="project" value="InterPro"/>
</dbReference>
<evidence type="ECO:0000313" key="7">
    <source>
        <dbReference type="EMBL" id="CAH3864245.1"/>
    </source>
</evidence>
<dbReference type="FunFam" id="2.40.10.190:FF:000001">
    <property type="entry name" value="60S ribosomal protein L35a"/>
    <property type="match status" value="1"/>
</dbReference>
<evidence type="ECO:0000256" key="6">
    <source>
        <dbReference type="SAM" id="MobiDB-lite"/>
    </source>
</evidence>
<protein>
    <recommendedName>
        <fullName evidence="4">Large ribosomal subunit protein eL33</fullName>
    </recommendedName>
    <alternativeName>
        <fullName evidence="5">60S ribosomal protein L35a</fullName>
    </alternativeName>
</protein>
<proteinExistence type="inferred from homology"/>
<reference evidence="7" key="1">
    <citation type="submission" date="2022-05" db="EMBL/GenBank/DDBJ databases">
        <authorList>
            <person name="Okamura Y."/>
        </authorList>
    </citation>
    <scope>NUCLEOTIDE SEQUENCE</scope>
</reference>
<dbReference type="PROSITE" id="PS01105">
    <property type="entry name" value="RIBOSOMAL_L35AE"/>
    <property type="match status" value="1"/>
</dbReference>
<dbReference type="InterPro" id="IPR038661">
    <property type="entry name" value="Ribosomal_eL33_sf"/>
</dbReference>
<dbReference type="HAMAP" id="MF_00573">
    <property type="entry name" value="Ribosomal_eL33"/>
    <property type="match status" value="1"/>
</dbReference>
<keyword evidence="8" id="KW-1185">Reference proteome</keyword>
<comment type="similarity">
    <text evidence="1">Belongs to the eukaryotic ribosomal protein eL33 family.</text>
</comment>
<organism evidence="7 8">
    <name type="scientific">Pieris brassicae</name>
    <name type="common">White butterfly</name>
    <name type="synonym">Large white butterfly</name>
    <dbReference type="NCBI Taxonomy" id="7116"/>
    <lineage>
        <taxon>Eukaryota</taxon>
        <taxon>Metazoa</taxon>
        <taxon>Ecdysozoa</taxon>
        <taxon>Arthropoda</taxon>
        <taxon>Hexapoda</taxon>
        <taxon>Insecta</taxon>
        <taxon>Pterygota</taxon>
        <taxon>Neoptera</taxon>
        <taxon>Endopterygota</taxon>
        <taxon>Lepidoptera</taxon>
        <taxon>Glossata</taxon>
        <taxon>Ditrysia</taxon>
        <taxon>Papilionoidea</taxon>
        <taxon>Pieridae</taxon>
        <taxon>Pierinae</taxon>
        <taxon>Pieris</taxon>
    </lineage>
</organism>
<dbReference type="Gene3D" id="2.40.10.190">
    <property type="entry name" value="translation elongation factor selb, chain A, domain 4"/>
    <property type="match status" value="1"/>
</dbReference>
<dbReference type="Pfam" id="PF01247">
    <property type="entry name" value="Ribosomal_L35Ae"/>
    <property type="match status" value="1"/>
</dbReference>
<comment type="caution">
    <text evidence="7">The sequence shown here is derived from an EMBL/GenBank/DDBJ whole genome shotgun (WGS) entry which is preliminary data.</text>
</comment>
<dbReference type="InterPro" id="IPR018266">
    <property type="entry name" value="Ribosomal_eL33_CS"/>
</dbReference>